<evidence type="ECO:0000256" key="1">
    <source>
        <dbReference type="SAM" id="Phobius"/>
    </source>
</evidence>
<comment type="caution">
    <text evidence="2">The sequence shown here is derived from an EMBL/GenBank/DDBJ whole genome shotgun (WGS) entry which is preliminary data.</text>
</comment>
<gene>
    <name evidence="2" type="ORF">ERL59_04110</name>
</gene>
<keyword evidence="1" id="KW-1133">Transmembrane helix</keyword>
<keyword evidence="1" id="KW-0472">Membrane</keyword>
<evidence type="ECO:0000313" key="2">
    <source>
        <dbReference type="EMBL" id="NBI28141.1"/>
    </source>
</evidence>
<dbReference type="Proteomes" id="UP000448943">
    <property type="component" value="Unassembled WGS sequence"/>
</dbReference>
<sequence>MGKINYIILILILLCLFLSVLFLINFNSNSCEGNSDDEIYLKETVNEFEMQIYSQKCEYKSDEVLNIVASLKYVGSNDSITIHHADKLIRFNVYKSNGDVVFEPLLLLSIESTTLKKDIPISMNIYGNEEVENIENISLPSGAYKISAISEFSQSDEQYEIPINFNIYID</sequence>
<evidence type="ECO:0008006" key="4">
    <source>
        <dbReference type="Google" id="ProtNLM"/>
    </source>
</evidence>
<reference evidence="2 3" key="1">
    <citation type="submission" date="2019-01" db="EMBL/GenBank/DDBJ databases">
        <title>Chengkuizengella sp. nov., isolated from deep-sea sediment of East Pacific Ocean.</title>
        <authorList>
            <person name="Yang J."/>
            <person name="Lai Q."/>
            <person name="Shao Z."/>
        </authorList>
    </citation>
    <scope>NUCLEOTIDE SEQUENCE [LARGE SCALE GENOMIC DNA]</scope>
    <source>
        <strain evidence="2 3">YPA3-1-1</strain>
    </source>
</reference>
<dbReference type="RefSeq" id="WP_160644827.1">
    <property type="nucleotide sequence ID" value="NZ_SIJB01000009.1"/>
</dbReference>
<dbReference type="AlphaFoldDB" id="A0A6N9PXB3"/>
<name>A0A6N9PXB3_9BACL</name>
<dbReference type="EMBL" id="SIJB01000009">
    <property type="protein sequence ID" value="NBI28141.1"/>
    <property type="molecule type" value="Genomic_DNA"/>
</dbReference>
<organism evidence="2 3">
    <name type="scientific">Chengkuizengella marina</name>
    <dbReference type="NCBI Taxonomy" id="2507566"/>
    <lineage>
        <taxon>Bacteria</taxon>
        <taxon>Bacillati</taxon>
        <taxon>Bacillota</taxon>
        <taxon>Bacilli</taxon>
        <taxon>Bacillales</taxon>
        <taxon>Paenibacillaceae</taxon>
        <taxon>Chengkuizengella</taxon>
    </lineage>
</organism>
<protein>
    <recommendedName>
        <fullName evidence="4">Intracellular proteinase inhibitor BsuPI domain-containing protein</fullName>
    </recommendedName>
</protein>
<keyword evidence="1" id="KW-0812">Transmembrane</keyword>
<keyword evidence="3" id="KW-1185">Reference proteome</keyword>
<accession>A0A6N9PXB3</accession>
<feature type="transmembrane region" description="Helical" evidence="1">
    <location>
        <begin position="6"/>
        <end position="26"/>
    </location>
</feature>
<proteinExistence type="predicted"/>
<evidence type="ECO:0000313" key="3">
    <source>
        <dbReference type="Proteomes" id="UP000448943"/>
    </source>
</evidence>